<dbReference type="EMBL" id="MU167262">
    <property type="protein sequence ID" value="KAG0146381.1"/>
    <property type="molecule type" value="Genomic_DNA"/>
</dbReference>
<protein>
    <submittedName>
        <fullName evidence="2">Uncharacterized protein</fullName>
    </submittedName>
</protein>
<accession>A0A9P6NGB2</accession>
<feature type="region of interest" description="Disordered" evidence="1">
    <location>
        <begin position="26"/>
        <end position="83"/>
    </location>
</feature>
<evidence type="ECO:0000313" key="3">
    <source>
        <dbReference type="Proteomes" id="UP000886653"/>
    </source>
</evidence>
<sequence length="83" mass="9054">MELAIKRVKGELTNLITSLQLKPKPGVNKMIQNGILDHHQQKQQPPPPPSQSFTRAYSQPPPLQHSNLCSSGYSASFSASSSV</sequence>
<dbReference type="AlphaFoldDB" id="A0A9P6NGB2"/>
<name>A0A9P6NGB2_9BASI</name>
<feature type="compositionally biased region" description="Low complexity" evidence="1">
    <location>
        <begin position="70"/>
        <end position="83"/>
    </location>
</feature>
<reference evidence="2" key="1">
    <citation type="submission" date="2013-11" db="EMBL/GenBank/DDBJ databases">
        <title>Genome sequence of the fusiform rust pathogen reveals effectors for host alternation and coevolution with pine.</title>
        <authorList>
            <consortium name="DOE Joint Genome Institute"/>
            <person name="Smith K."/>
            <person name="Pendleton A."/>
            <person name="Kubisiak T."/>
            <person name="Anderson C."/>
            <person name="Salamov A."/>
            <person name="Aerts A."/>
            <person name="Riley R."/>
            <person name="Clum A."/>
            <person name="Lindquist E."/>
            <person name="Ence D."/>
            <person name="Campbell M."/>
            <person name="Kronenberg Z."/>
            <person name="Feau N."/>
            <person name="Dhillon B."/>
            <person name="Hamelin R."/>
            <person name="Burleigh J."/>
            <person name="Smith J."/>
            <person name="Yandell M."/>
            <person name="Nelson C."/>
            <person name="Grigoriev I."/>
            <person name="Davis J."/>
        </authorList>
    </citation>
    <scope>NUCLEOTIDE SEQUENCE</scope>
    <source>
        <strain evidence="2">G11</strain>
    </source>
</reference>
<comment type="caution">
    <text evidence="2">The sequence shown here is derived from an EMBL/GenBank/DDBJ whole genome shotgun (WGS) entry which is preliminary data.</text>
</comment>
<keyword evidence="3" id="KW-1185">Reference proteome</keyword>
<evidence type="ECO:0000256" key="1">
    <source>
        <dbReference type="SAM" id="MobiDB-lite"/>
    </source>
</evidence>
<proteinExistence type="predicted"/>
<dbReference type="Proteomes" id="UP000886653">
    <property type="component" value="Unassembled WGS sequence"/>
</dbReference>
<evidence type="ECO:0000313" key="2">
    <source>
        <dbReference type="EMBL" id="KAG0146381.1"/>
    </source>
</evidence>
<organism evidence="2 3">
    <name type="scientific">Cronartium quercuum f. sp. fusiforme G11</name>
    <dbReference type="NCBI Taxonomy" id="708437"/>
    <lineage>
        <taxon>Eukaryota</taxon>
        <taxon>Fungi</taxon>
        <taxon>Dikarya</taxon>
        <taxon>Basidiomycota</taxon>
        <taxon>Pucciniomycotina</taxon>
        <taxon>Pucciniomycetes</taxon>
        <taxon>Pucciniales</taxon>
        <taxon>Coleosporiaceae</taxon>
        <taxon>Cronartium</taxon>
    </lineage>
</organism>
<gene>
    <name evidence="2" type="ORF">CROQUDRAFT_92843</name>
</gene>